<reference evidence="2" key="1">
    <citation type="journal article" date="2022" name="Mol. Ecol. Resour.">
        <title>The genomes of chicory, endive, great burdock and yacon provide insights into Asteraceae palaeo-polyploidization history and plant inulin production.</title>
        <authorList>
            <person name="Fan W."/>
            <person name="Wang S."/>
            <person name="Wang H."/>
            <person name="Wang A."/>
            <person name="Jiang F."/>
            <person name="Liu H."/>
            <person name="Zhao H."/>
            <person name="Xu D."/>
            <person name="Zhang Y."/>
        </authorList>
    </citation>
    <scope>NUCLEOTIDE SEQUENCE [LARGE SCALE GENOMIC DNA]</scope>
    <source>
        <strain evidence="2">cv. Niubang</strain>
    </source>
</reference>
<reference evidence="1 2" key="2">
    <citation type="journal article" date="2022" name="Mol. Ecol. Resour.">
        <title>The genomes of chicory, endive, great burdock and yacon provide insights into Asteraceae paleo-polyploidization history and plant inulin production.</title>
        <authorList>
            <person name="Fan W."/>
            <person name="Wang S."/>
            <person name="Wang H."/>
            <person name="Wang A."/>
            <person name="Jiang F."/>
            <person name="Liu H."/>
            <person name="Zhao H."/>
            <person name="Xu D."/>
            <person name="Zhang Y."/>
        </authorList>
    </citation>
    <scope>NUCLEOTIDE SEQUENCE [LARGE SCALE GENOMIC DNA]</scope>
    <source>
        <strain evidence="2">cv. Niubang</strain>
    </source>
</reference>
<name>A0ACB9CIR5_ARCLA</name>
<dbReference type="Proteomes" id="UP001055879">
    <property type="component" value="Linkage Group LG04"/>
</dbReference>
<comment type="caution">
    <text evidence="1">The sequence shown here is derived from an EMBL/GenBank/DDBJ whole genome shotgun (WGS) entry which is preliminary data.</text>
</comment>
<gene>
    <name evidence="1" type="ORF">L6452_13606</name>
</gene>
<accession>A0ACB9CIR5</accession>
<proteinExistence type="predicted"/>
<keyword evidence="2" id="KW-1185">Reference proteome</keyword>
<protein>
    <submittedName>
        <fullName evidence="1">Uncharacterized protein</fullName>
    </submittedName>
</protein>
<sequence length="66" mass="7609">MGKRREMVCLRGLQQRKMEGGNKTKRERGSSKVKGRLAEEMGHCRGNGSLELRIIRVLFVPERLQI</sequence>
<evidence type="ECO:0000313" key="1">
    <source>
        <dbReference type="EMBL" id="KAI3734143.1"/>
    </source>
</evidence>
<dbReference type="EMBL" id="CM042050">
    <property type="protein sequence ID" value="KAI3734143.1"/>
    <property type="molecule type" value="Genomic_DNA"/>
</dbReference>
<evidence type="ECO:0000313" key="2">
    <source>
        <dbReference type="Proteomes" id="UP001055879"/>
    </source>
</evidence>
<organism evidence="1 2">
    <name type="scientific">Arctium lappa</name>
    <name type="common">Greater burdock</name>
    <name type="synonym">Lappa major</name>
    <dbReference type="NCBI Taxonomy" id="4217"/>
    <lineage>
        <taxon>Eukaryota</taxon>
        <taxon>Viridiplantae</taxon>
        <taxon>Streptophyta</taxon>
        <taxon>Embryophyta</taxon>
        <taxon>Tracheophyta</taxon>
        <taxon>Spermatophyta</taxon>
        <taxon>Magnoliopsida</taxon>
        <taxon>eudicotyledons</taxon>
        <taxon>Gunneridae</taxon>
        <taxon>Pentapetalae</taxon>
        <taxon>asterids</taxon>
        <taxon>campanulids</taxon>
        <taxon>Asterales</taxon>
        <taxon>Asteraceae</taxon>
        <taxon>Carduoideae</taxon>
        <taxon>Cardueae</taxon>
        <taxon>Arctiinae</taxon>
        <taxon>Arctium</taxon>
    </lineage>
</organism>